<dbReference type="EMBL" id="CM001219">
    <property type="protein sequence ID" value="AES72744.1"/>
    <property type="molecule type" value="Genomic_DNA"/>
</dbReference>
<keyword evidence="3" id="KW-1185">Reference proteome</keyword>
<dbReference type="AlphaFoldDB" id="G7JAB2"/>
<protein>
    <submittedName>
        <fullName evidence="1">FBD protein</fullName>
    </submittedName>
</protein>
<dbReference type="Proteomes" id="UP000002051">
    <property type="component" value="Chromosome 3"/>
</dbReference>
<reference evidence="1 3" key="1">
    <citation type="journal article" date="2011" name="Nature">
        <title>The Medicago genome provides insight into the evolution of rhizobial symbioses.</title>
        <authorList>
            <person name="Young N.D."/>
            <person name="Debelle F."/>
            <person name="Oldroyd G.E."/>
            <person name="Geurts R."/>
            <person name="Cannon S.B."/>
            <person name="Udvardi M.K."/>
            <person name="Benedito V.A."/>
            <person name="Mayer K.F."/>
            <person name="Gouzy J."/>
            <person name="Schoof H."/>
            <person name="Van de Peer Y."/>
            <person name="Proost S."/>
            <person name="Cook D.R."/>
            <person name="Meyers B.C."/>
            <person name="Spannagl M."/>
            <person name="Cheung F."/>
            <person name="De Mita S."/>
            <person name="Krishnakumar V."/>
            <person name="Gundlach H."/>
            <person name="Zhou S."/>
            <person name="Mudge J."/>
            <person name="Bharti A.K."/>
            <person name="Murray J.D."/>
            <person name="Naoumkina M.A."/>
            <person name="Rosen B."/>
            <person name="Silverstein K.A."/>
            <person name="Tang H."/>
            <person name="Rombauts S."/>
            <person name="Zhao P.X."/>
            <person name="Zhou P."/>
            <person name="Barbe V."/>
            <person name="Bardou P."/>
            <person name="Bechner M."/>
            <person name="Bellec A."/>
            <person name="Berger A."/>
            <person name="Berges H."/>
            <person name="Bidwell S."/>
            <person name="Bisseling T."/>
            <person name="Choisne N."/>
            <person name="Couloux A."/>
            <person name="Denny R."/>
            <person name="Deshpande S."/>
            <person name="Dai X."/>
            <person name="Doyle J.J."/>
            <person name="Dudez A.M."/>
            <person name="Farmer A.D."/>
            <person name="Fouteau S."/>
            <person name="Franken C."/>
            <person name="Gibelin C."/>
            <person name="Gish J."/>
            <person name="Goldstein S."/>
            <person name="Gonzalez A.J."/>
            <person name="Green P.J."/>
            <person name="Hallab A."/>
            <person name="Hartog M."/>
            <person name="Hua A."/>
            <person name="Humphray S.J."/>
            <person name="Jeong D.H."/>
            <person name="Jing Y."/>
            <person name="Jocker A."/>
            <person name="Kenton S.M."/>
            <person name="Kim D.J."/>
            <person name="Klee K."/>
            <person name="Lai H."/>
            <person name="Lang C."/>
            <person name="Lin S."/>
            <person name="Macmil S.L."/>
            <person name="Magdelenat G."/>
            <person name="Matthews L."/>
            <person name="McCorrison J."/>
            <person name="Monaghan E.L."/>
            <person name="Mun J.H."/>
            <person name="Najar F.Z."/>
            <person name="Nicholson C."/>
            <person name="Noirot C."/>
            <person name="O'Bleness M."/>
            <person name="Paule C.R."/>
            <person name="Poulain J."/>
            <person name="Prion F."/>
            <person name="Qin B."/>
            <person name="Qu C."/>
            <person name="Retzel E.F."/>
            <person name="Riddle C."/>
            <person name="Sallet E."/>
            <person name="Samain S."/>
            <person name="Samson N."/>
            <person name="Sanders I."/>
            <person name="Saurat O."/>
            <person name="Scarpelli C."/>
            <person name="Schiex T."/>
            <person name="Segurens B."/>
            <person name="Severin A.J."/>
            <person name="Sherrier D.J."/>
            <person name="Shi R."/>
            <person name="Sims S."/>
            <person name="Singer S.R."/>
            <person name="Sinharoy S."/>
            <person name="Sterck L."/>
            <person name="Viollet A."/>
            <person name="Wang B.B."/>
            <person name="Wang K."/>
            <person name="Wang M."/>
            <person name="Wang X."/>
            <person name="Warfsmann J."/>
            <person name="Weissenbach J."/>
            <person name="White D.D."/>
            <person name="White J.D."/>
            <person name="Wiley G.B."/>
            <person name="Wincker P."/>
            <person name="Xing Y."/>
            <person name="Yang L."/>
            <person name="Yao Z."/>
            <person name="Ying F."/>
            <person name="Zhai J."/>
            <person name="Zhou L."/>
            <person name="Zuber A."/>
            <person name="Denarie J."/>
            <person name="Dixon R.A."/>
            <person name="May G.D."/>
            <person name="Schwartz D.C."/>
            <person name="Rogers J."/>
            <person name="Quetier F."/>
            <person name="Town C.D."/>
            <person name="Roe B.A."/>
        </authorList>
    </citation>
    <scope>NUCLEOTIDE SEQUENCE [LARGE SCALE GENOMIC DNA]</scope>
    <source>
        <strain evidence="1">A17</strain>
        <strain evidence="2 3">cv. Jemalong A17</strain>
    </source>
</reference>
<organism evidence="1 3">
    <name type="scientific">Medicago truncatula</name>
    <name type="common">Barrel medic</name>
    <name type="synonym">Medicago tribuloides</name>
    <dbReference type="NCBI Taxonomy" id="3880"/>
    <lineage>
        <taxon>Eukaryota</taxon>
        <taxon>Viridiplantae</taxon>
        <taxon>Streptophyta</taxon>
        <taxon>Embryophyta</taxon>
        <taxon>Tracheophyta</taxon>
        <taxon>Spermatophyta</taxon>
        <taxon>Magnoliopsida</taxon>
        <taxon>eudicotyledons</taxon>
        <taxon>Gunneridae</taxon>
        <taxon>Pentapetalae</taxon>
        <taxon>rosids</taxon>
        <taxon>fabids</taxon>
        <taxon>Fabales</taxon>
        <taxon>Fabaceae</taxon>
        <taxon>Papilionoideae</taxon>
        <taxon>50 kb inversion clade</taxon>
        <taxon>NPAAA clade</taxon>
        <taxon>Hologalegina</taxon>
        <taxon>IRL clade</taxon>
        <taxon>Trifolieae</taxon>
        <taxon>Medicago</taxon>
    </lineage>
</organism>
<evidence type="ECO:0000313" key="2">
    <source>
        <dbReference type="EnsemblPlants" id="AES72744"/>
    </source>
</evidence>
<accession>G7JAB2</accession>
<dbReference type="HOGENOM" id="CLU_2816240_0_0_1"/>
<evidence type="ECO:0000313" key="3">
    <source>
        <dbReference type="Proteomes" id="UP000002051"/>
    </source>
</evidence>
<proteinExistence type="predicted"/>
<name>G7JAB2_MEDTR</name>
<reference evidence="2" key="3">
    <citation type="submission" date="2015-04" db="UniProtKB">
        <authorList>
            <consortium name="EnsemblPlants"/>
        </authorList>
    </citation>
    <scope>IDENTIFICATION</scope>
    <source>
        <strain evidence="2">cv. Jemalong A17</strain>
    </source>
</reference>
<reference evidence="1 3" key="2">
    <citation type="journal article" date="2014" name="BMC Genomics">
        <title>An improved genome release (version Mt4.0) for the model legume Medicago truncatula.</title>
        <authorList>
            <person name="Tang H."/>
            <person name="Krishnakumar V."/>
            <person name="Bidwell S."/>
            <person name="Rosen B."/>
            <person name="Chan A."/>
            <person name="Zhou S."/>
            <person name="Gentzbittel L."/>
            <person name="Childs K.L."/>
            <person name="Yandell M."/>
            <person name="Gundlach H."/>
            <person name="Mayer K.F."/>
            <person name="Schwartz D.C."/>
            <person name="Town C.D."/>
        </authorList>
    </citation>
    <scope>GENOME REANNOTATION</scope>
    <source>
        <strain evidence="2 3">cv. Jemalong A17</strain>
    </source>
</reference>
<sequence>MDKGNWIVENVKDWVDPIFVPQCFPSQLKTCELLGQDGDDELKLERELSLCPRASPTCEVIIQHLFK</sequence>
<evidence type="ECO:0000313" key="1">
    <source>
        <dbReference type="EMBL" id="AES72744.1"/>
    </source>
</evidence>
<dbReference type="PaxDb" id="3880-AES72744"/>
<gene>
    <name evidence="1" type="ordered locus">MTR_3g094990</name>
</gene>
<dbReference type="EnsemblPlants" id="AES72744">
    <property type="protein sequence ID" value="AES72744"/>
    <property type="gene ID" value="MTR_3g094990"/>
</dbReference>